<sequence length="218" mass="25411">MIKYLRIFCLCCLVLFAGLGFYGKNKFHGIEYLDIKNNFKYTTMSNQDFLKLYPDTAKKMINDQEVTSMAQLVDQSDYILKVKNTSKKSIAGNGIINECEVLRTYKGKVKQKINIYDMTYVIDQTSVGYIEGSKPLIPLREYIVFLKKSKKVNVKNTYMFSSVHFGAFDVDDRNESINNYDNNSLTLKQTYSYDYIGCDDQFVEKYQFLKKQLDNIDK</sequence>
<dbReference type="RefSeq" id="WP_200765084.1">
    <property type="nucleotide sequence ID" value="NZ_AP024085.1"/>
</dbReference>
<protein>
    <submittedName>
        <fullName evidence="1">Uncharacterized protein</fullName>
    </submittedName>
</protein>
<proteinExistence type="predicted"/>
<dbReference type="Proteomes" id="UP000593842">
    <property type="component" value="Chromosome"/>
</dbReference>
<dbReference type="KEGG" id="fit:Fi14EGH31_03700"/>
<dbReference type="GeneID" id="70578794"/>
<dbReference type="EMBL" id="AP024085">
    <property type="protein sequence ID" value="BCL56658.1"/>
    <property type="molecule type" value="Genomic_DNA"/>
</dbReference>
<evidence type="ECO:0000313" key="1">
    <source>
        <dbReference type="EMBL" id="BCL56658.1"/>
    </source>
</evidence>
<dbReference type="AlphaFoldDB" id="A0A7I8DVW4"/>
<name>A0A7I8DVW4_9FIRM</name>
<gene>
    <name evidence="1" type="ORF">Fi14EGH31_03700</name>
</gene>
<evidence type="ECO:0000313" key="2">
    <source>
        <dbReference type="Proteomes" id="UP000593842"/>
    </source>
</evidence>
<accession>A0A7I8DVW4</accession>
<reference evidence="2" key="1">
    <citation type="submission" date="2020-09" db="EMBL/GenBank/DDBJ databases">
        <title>Complete genome sequencing of Faecalibacillus intestinalis strain 14EGH31.</title>
        <authorList>
            <person name="Sakamoto M."/>
            <person name="Murakami T."/>
            <person name="Mori H."/>
        </authorList>
    </citation>
    <scope>NUCLEOTIDE SEQUENCE [LARGE SCALE GENOMIC DNA]</scope>
    <source>
        <strain evidence="2">14EGH31</strain>
    </source>
</reference>
<organism evidence="1 2">
    <name type="scientific">Faecalibacillus intestinalis</name>
    <dbReference type="NCBI Taxonomy" id="1982626"/>
    <lineage>
        <taxon>Bacteria</taxon>
        <taxon>Bacillati</taxon>
        <taxon>Bacillota</taxon>
        <taxon>Erysipelotrichia</taxon>
        <taxon>Erysipelotrichales</taxon>
        <taxon>Coprobacillaceae</taxon>
        <taxon>Faecalibacillus</taxon>
    </lineage>
</organism>